<dbReference type="Proteomes" id="UP001231675">
    <property type="component" value="Unassembled WGS sequence"/>
</dbReference>
<gene>
    <name evidence="2" type="ORF">J2S47_005133</name>
</gene>
<accession>A0ABT9LM89</accession>
<name>A0ABT9LM89_STRGD</name>
<protein>
    <submittedName>
        <fullName evidence="2">Uncharacterized protein</fullName>
    </submittedName>
</protein>
<dbReference type="EMBL" id="JAURUD010000001">
    <property type="protein sequence ID" value="MDP9684631.1"/>
    <property type="molecule type" value="Genomic_DNA"/>
</dbReference>
<evidence type="ECO:0000256" key="1">
    <source>
        <dbReference type="SAM" id="MobiDB-lite"/>
    </source>
</evidence>
<keyword evidence="3" id="KW-1185">Reference proteome</keyword>
<proteinExistence type="predicted"/>
<feature type="region of interest" description="Disordered" evidence="1">
    <location>
        <begin position="38"/>
        <end position="57"/>
    </location>
</feature>
<comment type="caution">
    <text evidence="2">The sequence shown here is derived from an EMBL/GenBank/DDBJ whole genome shotgun (WGS) entry which is preliminary data.</text>
</comment>
<reference evidence="2 3" key="1">
    <citation type="submission" date="2023-07" db="EMBL/GenBank/DDBJ databases">
        <title>Sequencing the genomes of 1000 actinobacteria strains.</title>
        <authorList>
            <person name="Klenk H.-P."/>
        </authorList>
    </citation>
    <scope>NUCLEOTIDE SEQUENCE [LARGE SCALE GENOMIC DNA]</scope>
    <source>
        <strain evidence="2 3">DSM 40229</strain>
    </source>
</reference>
<evidence type="ECO:0000313" key="3">
    <source>
        <dbReference type="Proteomes" id="UP001231675"/>
    </source>
</evidence>
<sequence>MAGRPAGTQCSRCCSTLNSVSPSTPFFFRLFYVASTTFTNSGTPSSQRGANAASTSW</sequence>
<evidence type="ECO:0000313" key="2">
    <source>
        <dbReference type="EMBL" id="MDP9684631.1"/>
    </source>
</evidence>
<organism evidence="2 3">
    <name type="scientific">Streptomyces griseoviridis</name>
    <dbReference type="NCBI Taxonomy" id="45398"/>
    <lineage>
        <taxon>Bacteria</taxon>
        <taxon>Bacillati</taxon>
        <taxon>Actinomycetota</taxon>
        <taxon>Actinomycetes</taxon>
        <taxon>Kitasatosporales</taxon>
        <taxon>Streptomycetaceae</taxon>
        <taxon>Streptomyces</taxon>
    </lineage>
</organism>